<evidence type="ECO:0000256" key="1">
    <source>
        <dbReference type="ARBA" id="ARBA00023125"/>
    </source>
</evidence>
<comment type="caution">
    <text evidence="4">The sequence shown here is derived from an EMBL/GenBank/DDBJ whole genome shotgun (WGS) entry which is preliminary data.</text>
</comment>
<evidence type="ECO:0008006" key="6">
    <source>
        <dbReference type="Google" id="ProtNLM"/>
    </source>
</evidence>
<evidence type="ECO:0000259" key="2">
    <source>
        <dbReference type="Pfam" id="PF00496"/>
    </source>
</evidence>
<dbReference type="eggNOG" id="COG4533">
    <property type="taxonomic scope" value="Bacteria"/>
</dbReference>
<name>U3B0L7_9VIBR</name>
<dbReference type="STRING" id="1219080.VEZ01S_17_00070"/>
<protein>
    <recommendedName>
        <fullName evidence="6">ABC transporter substrate-binding protein</fullName>
    </recommendedName>
</protein>
<accession>U3B0L7</accession>
<dbReference type="Gene3D" id="3.40.190.10">
    <property type="entry name" value="Periplasmic binding protein-like II"/>
    <property type="match status" value="1"/>
</dbReference>
<dbReference type="InterPro" id="IPR039424">
    <property type="entry name" value="SBP_5"/>
</dbReference>
<organism evidence="4 5">
    <name type="scientific">Vibrio ezurae NBRC 102218</name>
    <dbReference type="NCBI Taxonomy" id="1219080"/>
    <lineage>
        <taxon>Bacteria</taxon>
        <taxon>Pseudomonadati</taxon>
        <taxon>Pseudomonadota</taxon>
        <taxon>Gammaproteobacteria</taxon>
        <taxon>Vibrionales</taxon>
        <taxon>Vibrionaceae</taxon>
        <taxon>Vibrio</taxon>
    </lineage>
</organism>
<dbReference type="PANTHER" id="PTHR30290">
    <property type="entry name" value="PERIPLASMIC BINDING COMPONENT OF ABC TRANSPORTER"/>
    <property type="match status" value="1"/>
</dbReference>
<feature type="domain" description="Solute-binding protein family 5" evidence="2">
    <location>
        <begin position="172"/>
        <end position="301"/>
    </location>
</feature>
<dbReference type="Proteomes" id="UP000016562">
    <property type="component" value="Unassembled WGS sequence"/>
</dbReference>
<dbReference type="GO" id="GO:0015833">
    <property type="term" value="P:peptide transport"/>
    <property type="evidence" value="ECO:0007669"/>
    <property type="project" value="TreeGrafter"/>
</dbReference>
<dbReference type="AlphaFoldDB" id="U3B0L7"/>
<dbReference type="RefSeq" id="WP_021713229.1">
    <property type="nucleotide sequence ID" value="NZ_BATM01000017.1"/>
</dbReference>
<reference evidence="4 5" key="1">
    <citation type="submission" date="2013-09" db="EMBL/GenBank/DDBJ databases">
        <title>Whole genome shotgun sequence of Vibrio ezurae NBRC 102218.</title>
        <authorList>
            <person name="Yoshida I."/>
            <person name="Hosoyama A."/>
            <person name="Numata M."/>
            <person name="Hashimoto M."/>
            <person name="Hosoyama Y."/>
            <person name="Tsuchikane K."/>
            <person name="Noguchi M."/>
            <person name="Hirakata S."/>
            <person name="Ichikawa N."/>
            <person name="Ohji S."/>
            <person name="Yamazoe A."/>
            <person name="Fujita N."/>
        </authorList>
    </citation>
    <scope>NUCLEOTIDE SEQUENCE [LARGE SCALE GENOMIC DNA]</scope>
    <source>
        <strain evidence="4 5">NBRC 102218</strain>
    </source>
</reference>
<keyword evidence="1" id="KW-0238">DNA-binding</keyword>
<dbReference type="GO" id="GO:1904680">
    <property type="term" value="F:peptide transmembrane transporter activity"/>
    <property type="evidence" value="ECO:0007669"/>
    <property type="project" value="TreeGrafter"/>
</dbReference>
<dbReference type="InterPro" id="IPR000914">
    <property type="entry name" value="SBP_5_dom"/>
</dbReference>
<evidence type="ECO:0000313" key="4">
    <source>
        <dbReference type="EMBL" id="GAD79520.1"/>
    </source>
</evidence>
<proteinExistence type="predicted"/>
<dbReference type="InterPro" id="IPR025370">
    <property type="entry name" value="SgrR_HTH_N"/>
</dbReference>
<gene>
    <name evidence="4" type="ORF">VEZ01S_17_00070</name>
</gene>
<dbReference type="Pfam" id="PF00496">
    <property type="entry name" value="SBP_bac_5"/>
    <property type="match status" value="1"/>
</dbReference>
<dbReference type="EMBL" id="BATM01000017">
    <property type="protein sequence ID" value="GAD79520.1"/>
    <property type="molecule type" value="Genomic_DNA"/>
</dbReference>
<sequence length="548" mass="64083">MTEKTSSTIHLNRLKQLDRFFGTEATVVDSQTLAQVMSCSTRNVAKTMKNLRDLDWIDWTPGRGRGIKTQLQVKRSFHEVLCDVIKDYVAKGELNEASRYADIFQYQTVFKQHLPDWIAELSNGGERSDELVSLVPYTLPLCHPMYMQDRNAGMYVTVLFDTLIRFNEATKKFEPHLAHQYYQEDLTYYFRIRPDVYFHNGVLLTPEHVKDSLLAHSDDSIIANDLYRCVKSIDVDKQWVSITLHYDDPIFLHALADIHAAIFLDNPSEPEYPYGTGPYYWGNRKTDHWSLQKNTQYFAQHGILRKADFWHVIRTNKTSIGHLFEYEELDTKSQARDGIHTSQLGTKSLCLSHRLDNTSRNAIARVCRQILLSHYQETHHLCSHLFQPSDMPLSLTDNDSELKVALPHSIKILANHHQDLHHMWHRFSELGVQIEYVEELSKAELWINDFLVGQDSILDHYYWMLLSEPAVNLLTPFKRQQWQSEVQKSNNIQDILAQLERRYLEQNRIVPLWRKSISFQSHQSLRGTEVNGLGFMNLSTIWFDNRMI</sequence>
<dbReference type="PANTHER" id="PTHR30290:SF72">
    <property type="entry name" value="HTH-TYPE TRANSCRIPTIONAL REGULATOR SGRR"/>
    <property type="match status" value="1"/>
</dbReference>
<dbReference type="OrthoDB" id="5894719at2"/>
<feature type="domain" description="Transcriptional regulator SgrR N-terminal HTH" evidence="3">
    <location>
        <begin position="21"/>
        <end position="102"/>
    </location>
</feature>
<dbReference type="Pfam" id="PF12793">
    <property type="entry name" value="SgrR_N"/>
    <property type="match status" value="1"/>
</dbReference>
<evidence type="ECO:0000259" key="3">
    <source>
        <dbReference type="Pfam" id="PF12793"/>
    </source>
</evidence>
<keyword evidence="5" id="KW-1185">Reference proteome</keyword>
<evidence type="ECO:0000313" key="5">
    <source>
        <dbReference type="Proteomes" id="UP000016562"/>
    </source>
</evidence>
<dbReference type="SUPFAM" id="SSF53850">
    <property type="entry name" value="Periplasmic binding protein-like II"/>
    <property type="match status" value="1"/>
</dbReference>
<dbReference type="GO" id="GO:0003677">
    <property type="term" value="F:DNA binding"/>
    <property type="evidence" value="ECO:0007669"/>
    <property type="project" value="UniProtKB-KW"/>
</dbReference>